<dbReference type="GO" id="GO:0004594">
    <property type="term" value="F:pantothenate kinase activity"/>
    <property type="evidence" value="ECO:0007669"/>
    <property type="project" value="TreeGrafter"/>
</dbReference>
<evidence type="ECO:0000313" key="5">
    <source>
        <dbReference type="EMBL" id="CAD9689622.1"/>
    </source>
</evidence>
<evidence type="ECO:0008006" key="6">
    <source>
        <dbReference type="Google" id="ProtNLM"/>
    </source>
</evidence>
<dbReference type="PANTHER" id="PTHR12280:SF20">
    <property type="entry name" value="4'-PHOSPHOPANTETHEINE PHOSPHATASE"/>
    <property type="match status" value="1"/>
</dbReference>
<evidence type="ECO:0000256" key="4">
    <source>
        <dbReference type="SAM" id="MobiDB-lite"/>
    </source>
</evidence>
<dbReference type="Gene3D" id="3.30.420.40">
    <property type="match status" value="2"/>
</dbReference>
<dbReference type="CDD" id="cd24122">
    <property type="entry name" value="ASKHA_NBD_PanK-II_Pank1-like"/>
    <property type="match status" value="1"/>
</dbReference>
<dbReference type="GO" id="GO:0005634">
    <property type="term" value="C:nucleus"/>
    <property type="evidence" value="ECO:0007669"/>
    <property type="project" value="TreeGrafter"/>
</dbReference>
<proteinExistence type="predicted"/>
<evidence type="ECO:0000256" key="3">
    <source>
        <dbReference type="ARBA" id="ARBA00022993"/>
    </source>
</evidence>
<reference evidence="5" key="1">
    <citation type="submission" date="2021-01" db="EMBL/GenBank/DDBJ databases">
        <authorList>
            <person name="Corre E."/>
            <person name="Pelletier E."/>
            <person name="Niang G."/>
            <person name="Scheremetjew M."/>
            <person name="Finn R."/>
            <person name="Kale V."/>
            <person name="Holt S."/>
            <person name="Cochrane G."/>
            <person name="Meng A."/>
            <person name="Brown T."/>
            <person name="Cohen L."/>
        </authorList>
    </citation>
    <scope>NUCLEOTIDE SEQUENCE</scope>
    <source>
        <strain evidence="5">NY070348D</strain>
    </source>
</reference>
<dbReference type="Gene3D" id="6.10.10.60">
    <property type="match status" value="1"/>
</dbReference>
<dbReference type="Gene3D" id="3.30.420.510">
    <property type="match status" value="1"/>
</dbReference>
<dbReference type="AlphaFoldDB" id="A0A7S2S6G5"/>
<keyword evidence="3" id="KW-0173">Coenzyme A biosynthesis</keyword>
<feature type="region of interest" description="Disordered" evidence="4">
    <location>
        <begin position="1"/>
        <end position="37"/>
    </location>
</feature>
<dbReference type="InterPro" id="IPR043129">
    <property type="entry name" value="ATPase_NBD"/>
</dbReference>
<feature type="compositionally biased region" description="Basic and acidic residues" evidence="4">
    <location>
        <begin position="549"/>
        <end position="560"/>
    </location>
</feature>
<dbReference type="InterPro" id="IPR004567">
    <property type="entry name" value="Type_II_PanK"/>
</dbReference>
<evidence type="ECO:0000256" key="1">
    <source>
        <dbReference type="ARBA" id="ARBA00022741"/>
    </source>
</evidence>
<dbReference type="EMBL" id="HBHK01016497">
    <property type="protein sequence ID" value="CAD9689622.1"/>
    <property type="molecule type" value="Transcribed_RNA"/>
</dbReference>
<organism evidence="5">
    <name type="scientific">Mucochytrium quahogii</name>
    <dbReference type="NCBI Taxonomy" id="96639"/>
    <lineage>
        <taxon>Eukaryota</taxon>
        <taxon>Sar</taxon>
        <taxon>Stramenopiles</taxon>
        <taxon>Bigyra</taxon>
        <taxon>Labyrinthulomycetes</taxon>
        <taxon>Thraustochytrida</taxon>
        <taxon>Thraustochytriidae</taxon>
        <taxon>Mucochytrium</taxon>
    </lineage>
</organism>
<keyword evidence="1" id="KW-0547">Nucleotide-binding</keyword>
<dbReference type="SUPFAM" id="SSF53067">
    <property type="entry name" value="Actin-like ATPase domain"/>
    <property type="match status" value="2"/>
</dbReference>
<name>A0A7S2S6G5_9STRA</name>
<dbReference type="Pfam" id="PF03630">
    <property type="entry name" value="Fumble"/>
    <property type="match status" value="2"/>
</dbReference>
<dbReference type="GO" id="GO:0005829">
    <property type="term" value="C:cytosol"/>
    <property type="evidence" value="ECO:0007669"/>
    <property type="project" value="TreeGrafter"/>
</dbReference>
<dbReference type="PANTHER" id="PTHR12280">
    <property type="entry name" value="PANTOTHENATE KINASE"/>
    <property type="match status" value="1"/>
</dbReference>
<feature type="region of interest" description="Disordered" evidence="4">
    <location>
        <begin position="405"/>
        <end position="438"/>
    </location>
</feature>
<feature type="region of interest" description="Disordered" evidence="4">
    <location>
        <begin position="547"/>
        <end position="569"/>
    </location>
</feature>
<sequence>MGRGDVDTGGERCDSPRSDVGSPRVKPPALRRPLSHSDLGFRPWNDSEKVGDAGRCFGVDFGGTLSKIVFFEPTDMPNCANGLLNFFKSSDTYGESGVRDDHLSFSSEKMRGRIHFIHFETSHTIGAISMLETIEQHNISRVHATGGGAFKFSKVIKDRLGIRLMKQDELETVVRGIIFTLLEHPDSECYTFEPIVDSQDGPEKRHHGVSHVDALSYEMRKVPMPISRSNSFFPFLLVNIGSGVSIINVTGPNEFKRVSGTAIGGATYYGLCKLLCRCKDFDQAMDLAELGDSRDVNLTVQDIYGGSYDQAGLAGEVTASFFGKAAATRGHVRTRRSRKRPYVSLLERIGLVIIALLCADILLNIDSTSSLEQVSIVHVCRELLLVLMPLGIAYLVFWSGEAKLSSSHPPLEPGPDVSGSSRKKKTRRRKRRSLQRKESLVSANQTSFEEADIARALVVMVAQNVTQIAFLNARLFKSNRVLFTGNFLRHNKIALRALSSMMHNWSQGEIQALFMEHEGYFGAMGAFLHSCGRDAKGDEDDEEIFLQSRDSEASLSKSDDDASTDGEVPETSVVKNLLFKGEFPRRISYTN</sequence>
<accession>A0A7S2S6G5</accession>
<keyword evidence="2" id="KW-0067">ATP-binding</keyword>
<dbReference type="GO" id="GO:0015937">
    <property type="term" value="P:coenzyme A biosynthetic process"/>
    <property type="evidence" value="ECO:0007669"/>
    <property type="project" value="UniProtKB-KW"/>
</dbReference>
<protein>
    <recommendedName>
        <fullName evidence="6">Pantothenate kinase</fullName>
    </recommendedName>
</protein>
<gene>
    <name evidence="5" type="ORF">QSP1433_LOCUS10314</name>
</gene>
<feature type="compositionally biased region" description="Basic and acidic residues" evidence="4">
    <location>
        <begin position="1"/>
        <end position="17"/>
    </location>
</feature>
<feature type="compositionally biased region" description="Basic residues" evidence="4">
    <location>
        <begin position="421"/>
        <end position="434"/>
    </location>
</feature>
<evidence type="ECO:0000256" key="2">
    <source>
        <dbReference type="ARBA" id="ARBA00022840"/>
    </source>
</evidence>
<dbReference type="GO" id="GO:0005524">
    <property type="term" value="F:ATP binding"/>
    <property type="evidence" value="ECO:0007669"/>
    <property type="project" value="UniProtKB-KW"/>
</dbReference>